<dbReference type="GO" id="GO:0042113">
    <property type="term" value="P:B cell activation"/>
    <property type="evidence" value="ECO:0007669"/>
    <property type="project" value="UniProtKB-KW"/>
</dbReference>
<accession>A0AAV0AD75</accession>
<dbReference type="InterPro" id="IPR038511">
    <property type="entry name" value="TAP42/TAP46-like_sf"/>
</dbReference>
<dbReference type="GO" id="GO:0051721">
    <property type="term" value="F:protein phosphatase 2A binding"/>
    <property type="evidence" value="ECO:0007669"/>
    <property type="project" value="TreeGrafter"/>
</dbReference>
<evidence type="ECO:0000313" key="4">
    <source>
        <dbReference type="EMBL" id="CAH7429663.1"/>
    </source>
</evidence>
<feature type="compositionally biased region" description="Basic and acidic residues" evidence="3">
    <location>
        <begin position="292"/>
        <end position="317"/>
    </location>
</feature>
<dbReference type="AlphaFoldDB" id="A0AAV0AD75"/>
<gene>
    <name evidence="4" type="primary">Igbp1</name>
    <name evidence="4" type="ORF">PHOROB_LOCUS16991</name>
</gene>
<comment type="similarity">
    <text evidence="2">Belongs to the IGBP1/TAP42 family.</text>
</comment>
<reference evidence="4" key="1">
    <citation type="submission" date="2022-06" db="EMBL/GenBank/DDBJ databases">
        <authorList>
            <person name="Andreotti S."/>
            <person name="Wyler E."/>
        </authorList>
    </citation>
    <scope>NUCLEOTIDE SEQUENCE</scope>
</reference>
<keyword evidence="1" id="KW-0075">B-cell activation</keyword>
<evidence type="ECO:0000313" key="5">
    <source>
        <dbReference type="Proteomes" id="UP001152836"/>
    </source>
</evidence>
<name>A0AAV0AD75_PHORO</name>
<dbReference type="EMBL" id="CALSGD010001622">
    <property type="protein sequence ID" value="CAH7429663.1"/>
    <property type="molecule type" value="Genomic_DNA"/>
</dbReference>
<comment type="caution">
    <text evidence="4">The sequence shown here is derived from an EMBL/GenBank/DDBJ whole genome shotgun (WGS) entry which is preliminary data.</text>
</comment>
<dbReference type="FunFam" id="1.25.40.540:FF:000003">
    <property type="entry name" value="Immunoglobulin (CD79A)-binding protein 1"/>
    <property type="match status" value="1"/>
</dbReference>
<dbReference type="GO" id="GO:0005829">
    <property type="term" value="C:cytosol"/>
    <property type="evidence" value="ECO:0007669"/>
    <property type="project" value="TreeGrafter"/>
</dbReference>
<dbReference type="Pfam" id="PF04177">
    <property type="entry name" value="TAP42"/>
    <property type="match status" value="1"/>
</dbReference>
<evidence type="ECO:0000256" key="3">
    <source>
        <dbReference type="SAM" id="MobiDB-lite"/>
    </source>
</evidence>
<dbReference type="PANTHER" id="PTHR10933">
    <property type="entry name" value="IMMUNOGLOBULIN-BINDING PROTEIN 1"/>
    <property type="match status" value="1"/>
</dbReference>
<protein>
    <submittedName>
        <fullName evidence="4">Igbp1 protein</fullName>
    </submittedName>
</protein>
<dbReference type="Gene3D" id="1.25.40.540">
    <property type="entry name" value="TAP42-like family"/>
    <property type="match status" value="1"/>
</dbReference>
<feature type="compositionally biased region" description="Basic and acidic residues" evidence="3">
    <location>
        <begin position="326"/>
        <end position="340"/>
    </location>
</feature>
<dbReference type="PANTHER" id="PTHR10933:SF14">
    <property type="entry name" value="IMMUNOGLOBULIN-BINDING PROTEIN 1B"/>
    <property type="match status" value="1"/>
</dbReference>
<sequence>MATPQDELQNPRLPDLLETGRQLLEEVEASAQPLGSKLVQDKVVRALELLEKASDMLSQLDLFSRNEDWEEIASADLKYLMLPALRGALTLKLVDASHRLDHLQEARDHFVSFLTQSHSYRVADFQLPWAQGSSPEGNAAAAAAGTTSALLEPNLVAMASQRQAKIQRYKQNKVAEQRLSALRSAVESGEADDERVREFYLLQLRRWINVSLDEIQSIDQELEILRQRDSHSEESASALTHQERPPMKPFVLTRNVAQAQVFGAGYPSLATMTVNDWYEQHQKCEGLPSGQEDERQTPLPPETHRAPEQEEEHQLEQKEEEEDEDALHRLQQWDDWKDTHPWGYGNRQNMG</sequence>
<keyword evidence="5" id="KW-1185">Reference proteome</keyword>
<organism evidence="4 5">
    <name type="scientific">Phodopus roborovskii</name>
    <name type="common">Roborovski's desert hamster</name>
    <name type="synonym">Cricetulus roborovskii</name>
    <dbReference type="NCBI Taxonomy" id="109678"/>
    <lineage>
        <taxon>Eukaryota</taxon>
        <taxon>Metazoa</taxon>
        <taxon>Chordata</taxon>
        <taxon>Craniata</taxon>
        <taxon>Vertebrata</taxon>
        <taxon>Euteleostomi</taxon>
        <taxon>Mammalia</taxon>
        <taxon>Eutheria</taxon>
        <taxon>Euarchontoglires</taxon>
        <taxon>Glires</taxon>
        <taxon>Rodentia</taxon>
        <taxon>Myomorpha</taxon>
        <taxon>Muroidea</taxon>
        <taxon>Cricetidae</taxon>
        <taxon>Cricetinae</taxon>
        <taxon>Phodopus</taxon>
    </lineage>
</organism>
<dbReference type="InterPro" id="IPR007304">
    <property type="entry name" value="TAP46-like"/>
</dbReference>
<proteinExistence type="inferred from homology"/>
<evidence type="ECO:0000256" key="1">
    <source>
        <dbReference type="ARBA" id="ARBA00022936"/>
    </source>
</evidence>
<dbReference type="Proteomes" id="UP001152836">
    <property type="component" value="Unassembled WGS sequence"/>
</dbReference>
<feature type="region of interest" description="Disordered" evidence="3">
    <location>
        <begin position="286"/>
        <end position="351"/>
    </location>
</feature>
<dbReference type="GO" id="GO:0009966">
    <property type="term" value="P:regulation of signal transduction"/>
    <property type="evidence" value="ECO:0007669"/>
    <property type="project" value="InterPro"/>
</dbReference>
<dbReference type="GO" id="GO:0035303">
    <property type="term" value="P:regulation of dephosphorylation"/>
    <property type="evidence" value="ECO:0007669"/>
    <property type="project" value="TreeGrafter"/>
</dbReference>
<evidence type="ECO:0000256" key="2">
    <source>
        <dbReference type="ARBA" id="ARBA00034730"/>
    </source>
</evidence>